<dbReference type="PROSITE" id="PS51864">
    <property type="entry name" value="ASTACIN"/>
    <property type="match status" value="1"/>
</dbReference>
<dbReference type="GO" id="GO:0008270">
    <property type="term" value="F:zinc ion binding"/>
    <property type="evidence" value="ECO:0007669"/>
    <property type="project" value="UniProtKB-UniRule"/>
</dbReference>
<protein>
    <recommendedName>
        <fullName evidence="7">Metalloendopeptidase</fullName>
        <ecNumber evidence="7">3.4.24.-</ecNumber>
    </recommendedName>
</protein>
<evidence type="ECO:0000256" key="8">
    <source>
        <dbReference type="SAM" id="MobiDB-lite"/>
    </source>
</evidence>
<dbReference type="AlphaFoldDB" id="A0A9J6BHW4"/>
<evidence type="ECO:0000313" key="10">
    <source>
        <dbReference type="EMBL" id="KAG5669413.1"/>
    </source>
</evidence>
<keyword evidence="5 6" id="KW-0482">Metalloprotease</keyword>
<dbReference type="InterPro" id="IPR034035">
    <property type="entry name" value="Astacin-like_dom"/>
</dbReference>
<dbReference type="Gene3D" id="3.40.390.10">
    <property type="entry name" value="Collagenase (Catalytic Domain)"/>
    <property type="match status" value="1"/>
</dbReference>
<feature type="binding site" evidence="6">
    <location>
        <position position="179"/>
    </location>
    <ligand>
        <name>Zn(2+)</name>
        <dbReference type="ChEBI" id="CHEBI:29105"/>
        <note>catalytic</note>
    </ligand>
</feature>
<dbReference type="SUPFAM" id="SSF55486">
    <property type="entry name" value="Metalloproteases ('zincins'), catalytic domain"/>
    <property type="match status" value="1"/>
</dbReference>
<gene>
    <name evidence="10" type="ORF">PVAND_017300</name>
</gene>
<feature type="binding site" evidence="6">
    <location>
        <position position="183"/>
    </location>
    <ligand>
        <name>Zn(2+)</name>
        <dbReference type="ChEBI" id="CHEBI:29105"/>
        <note>catalytic</note>
    </ligand>
</feature>
<sequence>MKIFSILLFTIFLTFVNSRNIYEPKNVKSFYRKSDNDYETIGDYFEGDIKEASDEESDESDEDDDDSDESDEGGTGWRNKKYRWPKNGDNVIVPYEIDDGTKYTEKHVENIKKAMQWIEDKTCVKFQKHSSEENYLFITKENDGCWSYVGKIGDVKPSLKKQTVNFAHKCADRIGTMSHELIHALGFFHMQSHPDRDNYVKINEENMDEKHRKNFKKLTKEQSLGFGTPYDYYSIMHYGPSFFSNNGKMTMEAIKEPEKHNKIIGQRNKLSPGDIIRINEMYECKIKGTKRKHEGEATKDDDDDDESDESESEEEEEENEDSEENDESDNENDEEEDDDENDSDD</sequence>
<dbReference type="GO" id="GO:0006508">
    <property type="term" value="P:proteolysis"/>
    <property type="evidence" value="ECO:0007669"/>
    <property type="project" value="UniProtKB-KW"/>
</dbReference>
<dbReference type="InterPro" id="IPR001506">
    <property type="entry name" value="Peptidase_M12A"/>
</dbReference>
<feature type="chain" id="PRO_5039961901" description="Metalloendopeptidase" evidence="7">
    <location>
        <begin position="19"/>
        <end position="345"/>
    </location>
</feature>
<evidence type="ECO:0000256" key="7">
    <source>
        <dbReference type="RuleBase" id="RU361183"/>
    </source>
</evidence>
<name>A0A9J6BHW4_POLVA</name>
<dbReference type="Proteomes" id="UP001107558">
    <property type="component" value="Chromosome 4"/>
</dbReference>
<feature type="domain" description="Peptidase M12A" evidence="9">
    <location>
        <begin position="72"/>
        <end position="285"/>
    </location>
</feature>
<comment type="cofactor">
    <cofactor evidence="6 7">
        <name>Zn(2+)</name>
        <dbReference type="ChEBI" id="CHEBI:29105"/>
    </cofactor>
    <text evidence="6 7">Binds 1 zinc ion per subunit.</text>
</comment>
<dbReference type="EC" id="3.4.24.-" evidence="7"/>
<keyword evidence="1 6" id="KW-0645">Protease</keyword>
<dbReference type="SMART" id="SM00235">
    <property type="entry name" value="ZnMc"/>
    <property type="match status" value="1"/>
</dbReference>
<feature type="binding site" evidence="6">
    <location>
        <position position="189"/>
    </location>
    <ligand>
        <name>Zn(2+)</name>
        <dbReference type="ChEBI" id="CHEBI:29105"/>
        <note>catalytic</note>
    </ligand>
</feature>
<dbReference type="GO" id="GO:0004222">
    <property type="term" value="F:metalloendopeptidase activity"/>
    <property type="evidence" value="ECO:0007669"/>
    <property type="project" value="UniProtKB-UniRule"/>
</dbReference>
<accession>A0A9J6BHW4</accession>
<evidence type="ECO:0000256" key="5">
    <source>
        <dbReference type="ARBA" id="ARBA00023049"/>
    </source>
</evidence>
<feature type="region of interest" description="Disordered" evidence="8">
    <location>
        <begin position="289"/>
        <end position="345"/>
    </location>
</feature>
<dbReference type="EMBL" id="JADBJN010000004">
    <property type="protein sequence ID" value="KAG5669413.1"/>
    <property type="molecule type" value="Genomic_DNA"/>
</dbReference>
<dbReference type="InterPro" id="IPR006026">
    <property type="entry name" value="Peptidase_Metallo"/>
</dbReference>
<evidence type="ECO:0000256" key="2">
    <source>
        <dbReference type="ARBA" id="ARBA00022723"/>
    </source>
</evidence>
<reference evidence="10" key="1">
    <citation type="submission" date="2021-03" db="EMBL/GenBank/DDBJ databases">
        <title>Chromosome level genome of the anhydrobiotic midge Polypedilum vanderplanki.</title>
        <authorList>
            <person name="Yoshida Y."/>
            <person name="Kikawada T."/>
            <person name="Gusev O."/>
        </authorList>
    </citation>
    <scope>NUCLEOTIDE SEQUENCE</scope>
    <source>
        <strain evidence="10">NIAS01</strain>
        <tissue evidence="10">Whole body or cell culture</tissue>
    </source>
</reference>
<evidence type="ECO:0000256" key="4">
    <source>
        <dbReference type="ARBA" id="ARBA00022833"/>
    </source>
</evidence>
<evidence type="ECO:0000313" key="11">
    <source>
        <dbReference type="Proteomes" id="UP001107558"/>
    </source>
</evidence>
<feature type="signal peptide" evidence="7">
    <location>
        <begin position="1"/>
        <end position="18"/>
    </location>
</feature>
<feature type="region of interest" description="Disordered" evidence="8">
    <location>
        <begin position="49"/>
        <end position="79"/>
    </location>
</feature>
<evidence type="ECO:0000256" key="1">
    <source>
        <dbReference type="ARBA" id="ARBA00022670"/>
    </source>
</evidence>
<evidence type="ECO:0000259" key="9">
    <source>
        <dbReference type="PROSITE" id="PS51864"/>
    </source>
</evidence>
<dbReference type="Pfam" id="PF01400">
    <property type="entry name" value="Astacin"/>
    <property type="match status" value="1"/>
</dbReference>
<dbReference type="InterPro" id="IPR024079">
    <property type="entry name" value="MetalloPept_cat_dom_sf"/>
</dbReference>
<keyword evidence="3 6" id="KW-0378">Hydrolase</keyword>
<keyword evidence="11" id="KW-1185">Reference proteome</keyword>
<dbReference type="PANTHER" id="PTHR10127">
    <property type="entry name" value="DISCOIDIN, CUB, EGF, LAMININ , AND ZINC METALLOPROTEASE DOMAIN CONTAINING"/>
    <property type="match status" value="1"/>
</dbReference>
<dbReference type="OrthoDB" id="291007at2759"/>
<dbReference type="PRINTS" id="PR00480">
    <property type="entry name" value="ASTACIN"/>
</dbReference>
<comment type="caution">
    <text evidence="6">Lacks conserved residue(s) required for the propagation of feature annotation.</text>
</comment>
<comment type="caution">
    <text evidence="10">The sequence shown here is derived from an EMBL/GenBank/DDBJ whole genome shotgun (WGS) entry which is preliminary data.</text>
</comment>
<feature type="compositionally biased region" description="Acidic residues" evidence="8">
    <location>
        <begin position="299"/>
        <end position="345"/>
    </location>
</feature>
<feature type="active site" evidence="6">
    <location>
        <position position="180"/>
    </location>
</feature>
<keyword evidence="7" id="KW-0732">Signal</keyword>
<feature type="compositionally biased region" description="Acidic residues" evidence="8">
    <location>
        <begin position="53"/>
        <end position="72"/>
    </location>
</feature>
<proteinExistence type="predicted"/>
<evidence type="ECO:0000256" key="6">
    <source>
        <dbReference type="PROSITE-ProRule" id="PRU01211"/>
    </source>
</evidence>
<keyword evidence="2 6" id="KW-0479">Metal-binding</keyword>
<dbReference type="CDD" id="cd04280">
    <property type="entry name" value="ZnMc_astacin_like"/>
    <property type="match status" value="1"/>
</dbReference>
<keyword evidence="4 6" id="KW-0862">Zinc</keyword>
<organism evidence="10 11">
    <name type="scientific">Polypedilum vanderplanki</name>
    <name type="common">Sleeping chironomid midge</name>
    <dbReference type="NCBI Taxonomy" id="319348"/>
    <lineage>
        <taxon>Eukaryota</taxon>
        <taxon>Metazoa</taxon>
        <taxon>Ecdysozoa</taxon>
        <taxon>Arthropoda</taxon>
        <taxon>Hexapoda</taxon>
        <taxon>Insecta</taxon>
        <taxon>Pterygota</taxon>
        <taxon>Neoptera</taxon>
        <taxon>Endopterygota</taxon>
        <taxon>Diptera</taxon>
        <taxon>Nematocera</taxon>
        <taxon>Chironomoidea</taxon>
        <taxon>Chironomidae</taxon>
        <taxon>Chironominae</taxon>
        <taxon>Polypedilum</taxon>
        <taxon>Polypedilum</taxon>
    </lineage>
</organism>
<dbReference type="PANTHER" id="PTHR10127:SF780">
    <property type="entry name" value="METALLOENDOPEPTIDASE"/>
    <property type="match status" value="1"/>
</dbReference>
<evidence type="ECO:0000256" key="3">
    <source>
        <dbReference type="ARBA" id="ARBA00022801"/>
    </source>
</evidence>